<organismHost>
    <name type="scientific">Ectocarpus siliculosus</name>
    <name type="common">Brown alga</name>
    <name type="synonym">Conferva siliculosa</name>
    <dbReference type="NCBI Taxonomy" id="2880"/>
</organismHost>
<accession>Q8QKW4</accession>
<evidence type="ECO:0000313" key="3">
    <source>
        <dbReference type="Proteomes" id="UP000000864"/>
    </source>
</evidence>
<dbReference type="EMBL" id="AF204951">
    <property type="protein sequence ID" value="AAK14458.1"/>
    <property type="molecule type" value="Genomic_DNA"/>
</dbReference>
<evidence type="ECO:0000256" key="1">
    <source>
        <dbReference type="SAM" id="Phobius"/>
    </source>
</evidence>
<reference evidence="2 3" key="1">
    <citation type="journal article" date="1995" name="Virology">
        <title>Coat protein of the Ectocarpus siliculosus virus.</title>
        <authorList>
            <person name="Klein M."/>
            <person name="Lanka S.T."/>
            <person name="Knippers R."/>
            <person name="Muller D.G."/>
        </authorList>
    </citation>
    <scope>NUCLEOTIDE SEQUENCE [LARGE SCALE GENOMIC DNA]</scope>
    <source>
        <strain evidence="3">Isolate New Zealand/Kaikoura/1988</strain>
    </source>
</reference>
<keyword evidence="3" id="KW-1185">Reference proteome</keyword>
<feature type="transmembrane region" description="Helical" evidence="1">
    <location>
        <begin position="12"/>
        <end position="32"/>
    </location>
</feature>
<dbReference type="Proteomes" id="UP000000864">
    <property type="component" value="Segment"/>
</dbReference>
<gene>
    <name evidence="2" type="primary">ORF 32</name>
</gene>
<dbReference type="KEGG" id="vg:920721"/>
<evidence type="ECO:0000313" key="2">
    <source>
        <dbReference type="EMBL" id="AAK14458.1"/>
    </source>
</evidence>
<keyword evidence="1" id="KW-0472">Membrane</keyword>
<reference evidence="2 3" key="2">
    <citation type="journal article" date="1998" name="Adv. Virus Res.">
        <title>Viruses in marine brown algae.</title>
        <authorList>
            <person name="Muller D.G."/>
            <person name="Kapp M."/>
            <person name="Knippers R."/>
        </authorList>
    </citation>
    <scope>NUCLEOTIDE SEQUENCE [LARGE SCALE GENOMIC DNA]</scope>
    <source>
        <strain evidence="3">Isolate New Zealand/Kaikoura/1988</strain>
    </source>
</reference>
<proteinExistence type="predicted"/>
<reference evidence="2 3" key="4">
    <citation type="journal article" date="2000" name="Virology">
        <title>The brown algal virus EsV-1 particle contains a putative hybrid histidine kinase.</title>
        <authorList>
            <person name="Delaroque N."/>
            <person name="Wolf S."/>
            <person name="Muller D.G."/>
            <person name="Knippers R."/>
        </authorList>
    </citation>
    <scope>NUCLEOTIDE SEQUENCE [LARGE SCALE GENOMIC DNA]</scope>
    <source>
        <strain evidence="3">Isolate New Zealand/Kaikoura/1988</strain>
    </source>
</reference>
<reference evidence="2 3" key="3">
    <citation type="journal article" date="2000" name="Virology">
        <title>Characterization and immunolocalization of major structural proteins in the brown algal virus EsV-1.</title>
        <authorList>
            <person name="Delaroque N."/>
            <person name="Wolf S."/>
            <person name="Muller D.G."/>
            <person name="Knippers R."/>
        </authorList>
    </citation>
    <scope>NUCLEOTIDE SEQUENCE [LARGE SCALE GENOMIC DNA]</scope>
    <source>
        <strain evidence="3">Isolate New Zealand/Kaikoura/1988</strain>
    </source>
</reference>
<name>Q8QKW4_ESV1K</name>
<sequence>MYYSQTMVNMVLLAPLLVFTSTPGLLTIDFFFWRKRRKAVHDVGVPDTTQALGSRHLGSRQALGSTPVLPQAGFDRIFENQFRTHQKF</sequence>
<keyword evidence="1" id="KW-0812">Transmembrane</keyword>
<organism evidence="2 3">
    <name type="scientific">Ectocarpus siliculosus virus 1 (isolate New Zealand/Kaikoura/1988)</name>
    <name type="common">EsV-1</name>
    <dbReference type="NCBI Taxonomy" id="654926"/>
    <lineage>
        <taxon>Viruses</taxon>
        <taxon>Varidnaviria</taxon>
        <taxon>Bamfordvirae</taxon>
        <taxon>Nucleocytoviricota</taxon>
        <taxon>Megaviricetes</taxon>
        <taxon>Algavirales</taxon>
        <taxon>Phycodnaviridae</taxon>
        <taxon>Phaeovirus</taxon>
        <taxon>Phaeovirus unasiliculosus</taxon>
        <taxon>Ectocarpus siliculosus virus 1</taxon>
    </lineage>
</organism>
<protein>
    <submittedName>
        <fullName evidence="2">EsV-1-32</fullName>
    </submittedName>
</protein>
<keyword evidence="1" id="KW-1133">Transmembrane helix</keyword>